<feature type="transmembrane region" description="Helical" evidence="2">
    <location>
        <begin position="244"/>
        <end position="267"/>
    </location>
</feature>
<dbReference type="AlphaFoldDB" id="A0A928V6I0"/>
<evidence type="ECO:0000313" key="5">
    <source>
        <dbReference type="Proteomes" id="UP000652567"/>
    </source>
</evidence>
<feature type="domain" description="CAAX prenyl protease 2/Lysostaphin resistance protein A-like" evidence="3">
    <location>
        <begin position="165"/>
        <end position="257"/>
    </location>
</feature>
<keyword evidence="2" id="KW-0812">Transmembrane</keyword>
<protein>
    <submittedName>
        <fullName evidence="4">CPBP family intramembrane metalloprotease</fullName>
    </submittedName>
</protein>
<accession>A0A928V6I0</accession>
<dbReference type="InterPro" id="IPR003675">
    <property type="entry name" value="Rce1/LyrA-like_dom"/>
</dbReference>
<evidence type="ECO:0000259" key="3">
    <source>
        <dbReference type="Pfam" id="PF02517"/>
    </source>
</evidence>
<evidence type="ECO:0000256" key="1">
    <source>
        <dbReference type="SAM" id="MobiDB-lite"/>
    </source>
</evidence>
<gene>
    <name evidence="4" type="ORF">C4F51_16640</name>
</gene>
<reference evidence="4" key="1">
    <citation type="submission" date="2018-07" db="EMBL/GenBank/DDBJ databases">
        <title>Genome assembly of strain Ka43.</title>
        <authorList>
            <person name="Kukolya J."/>
            <person name="Nagy I."/>
            <person name="Horvath B."/>
            <person name="Toth A."/>
        </authorList>
    </citation>
    <scope>NUCLEOTIDE SEQUENCE</scope>
    <source>
        <strain evidence="4">KB43</strain>
    </source>
</reference>
<dbReference type="RefSeq" id="WP_193911661.1">
    <property type="nucleotide sequence ID" value="NZ_PRDL01000001.1"/>
</dbReference>
<dbReference type="PANTHER" id="PTHR36435">
    <property type="entry name" value="SLR1288 PROTEIN"/>
    <property type="match status" value="1"/>
</dbReference>
<organism evidence="4 5">
    <name type="scientific">Cellvibrio polysaccharolyticus</name>
    <dbReference type="NCBI Taxonomy" id="2082724"/>
    <lineage>
        <taxon>Bacteria</taxon>
        <taxon>Pseudomonadati</taxon>
        <taxon>Pseudomonadota</taxon>
        <taxon>Gammaproteobacteria</taxon>
        <taxon>Cellvibrionales</taxon>
        <taxon>Cellvibrionaceae</taxon>
        <taxon>Cellvibrio</taxon>
    </lineage>
</organism>
<keyword evidence="4" id="KW-0482">Metalloprotease</keyword>
<proteinExistence type="predicted"/>
<dbReference type="GO" id="GO:0008237">
    <property type="term" value="F:metallopeptidase activity"/>
    <property type="evidence" value="ECO:0007669"/>
    <property type="project" value="UniProtKB-KW"/>
</dbReference>
<name>A0A928V6I0_9GAMM</name>
<dbReference type="PANTHER" id="PTHR36435:SF1">
    <property type="entry name" value="CAAX AMINO TERMINAL PROTEASE FAMILY PROTEIN"/>
    <property type="match status" value="1"/>
</dbReference>
<feature type="transmembrane region" description="Helical" evidence="2">
    <location>
        <begin position="197"/>
        <end position="214"/>
    </location>
</feature>
<feature type="transmembrane region" description="Helical" evidence="2">
    <location>
        <begin position="128"/>
        <end position="146"/>
    </location>
</feature>
<keyword evidence="4" id="KW-0645">Protease</keyword>
<feature type="transmembrane region" description="Helical" evidence="2">
    <location>
        <begin position="220"/>
        <end position="237"/>
    </location>
</feature>
<keyword evidence="4" id="KW-0378">Hydrolase</keyword>
<dbReference type="GO" id="GO:0080120">
    <property type="term" value="P:CAAX-box protein maturation"/>
    <property type="evidence" value="ECO:0007669"/>
    <property type="project" value="UniProtKB-ARBA"/>
</dbReference>
<dbReference type="Proteomes" id="UP000652567">
    <property type="component" value="Unassembled WGS sequence"/>
</dbReference>
<feature type="transmembrane region" description="Helical" evidence="2">
    <location>
        <begin position="166"/>
        <end position="185"/>
    </location>
</feature>
<feature type="compositionally biased region" description="Pro residues" evidence="1">
    <location>
        <begin position="1"/>
        <end position="10"/>
    </location>
</feature>
<dbReference type="EMBL" id="PRDL01000001">
    <property type="protein sequence ID" value="MBE8718803.1"/>
    <property type="molecule type" value="Genomic_DNA"/>
</dbReference>
<feature type="region of interest" description="Disordered" evidence="1">
    <location>
        <begin position="1"/>
        <end position="23"/>
    </location>
</feature>
<keyword evidence="2" id="KW-1133">Transmembrane helix</keyword>
<comment type="caution">
    <text evidence="4">The sequence shown here is derived from an EMBL/GenBank/DDBJ whole genome shotgun (WGS) entry which is preliminary data.</text>
</comment>
<feature type="transmembrane region" description="Helical" evidence="2">
    <location>
        <begin position="90"/>
        <end position="107"/>
    </location>
</feature>
<evidence type="ECO:0000313" key="4">
    <source>
        <dbReference type="EMBL" id="MBE8718803.1"/>
    </source>
</evidence>
<evidence type="ECO:0000256" key="2">
    <source>
        <dbReference type="SAM" id="Phobius"/>
    </source>
</evidence>
<keyword evidence="2" id="KW-0472">Membrane</keyword>
<dbReference type="InterPro" id="IPR052710">
    <property type="entry name" value="CAAX_protease"/>
</dbReference>
<feature type="transmembrane region" description="Helical" evidence="2">
    <location>
        <begin position="33"/>
        <end position="58"/>
    </location>
</feature>
<keyword evidence="5" id="KW-1185">Reference proteome</keyword>
<sequence length="268" mass="29517">MSPTDLPPPREQSTPSSPPEDAHPPVPTVGASIIWLCAFLLLSVVAIFLYLMGFGIYLGVQAAAEGLAAPEGAAMEAMISAHLSSPQGMGASYILQALVIIPFVLMASNFKHQPWQQTLALRPFHRNWLYYWGIVLAIYMVVQHVLQFIFTVEVSEFLQQLASSKSFLAFIAIAIFAPVLEELVFRGYLFAAWRQTRLGLSGTLVLTSSIFTALHIGQYGVLLLIILFIFSIILGLARERTGSLWVPIILHALNNVISGVTIIYFGWL</sequence>
<dbReference type="Pfam" id="PF02517">
    <property type="entry name" value="Rce1-like"/>
    <property type="match status" value="1"/>
</dbReference>
<dbReference type="GO" id="GO:0004175">
    <property type="term" value="F:endopeptidase activity"/>
    <property type="evidence" value="ECO:0007669"/>
    <property type="project" value="UniProtKB-ARBA"/>
</dbReference>